<name>A0A2N5C7X8_9BURK</name>
<evidence type="ECO:0000313" key="2">
    <source>
        <dbReference type="Proteomes" id="UP000234341"/>
    </source>
</evidence>
<dbReference type="EMBL" id="PJRP01000012">
    <property type="protein sequence ID" value="PLP98324.1"/>
    <property type="molecule type" value="Genomic_DNA"/>
</dbReference>
<gene>
    <name evidence="1" type="ORF">CYJ10_22760</name>
</gene>
<organism evidence="1 2">
    <name type="scientific">Cupriavidus pauculus</name>
    <dbReference type="NCBI Taxonomy" id="82633"/>
    <lineage>
        <taxon>Bacteria</taxon>
        <taxon>Pseudomonadati</taxon>
        <taxon>Pseudomonadota</taxon>
        <taxon>Betaproteobacteria</taxon>
        <taxon>Burkholderiales</taxon>
        <taxon>Burkholderiaceae</taxon>
        <taxon>Cupriavidus</taxon>
    </lineage>
</organism>
<evidence type="ECO:0000313" key="1">
    <source>
        <dbReference type="EMBL" id="PLP98324.1"/>
    </source>
</evidence>
<sequence length="66" mass="6356">MVGAVVGAVVGAGSGVEEIVGSGVDIGAGLPAPSFSSLVSSITIFVTKFAITPPPSRTSPNGMTLP</sequence>
<accession>A0A2N5C7X8</accession>
<dbReference type="AlphaFoldDB" id="A0A2N5C7X8"/>
<dbReference type="Proteomes" id="UP000234341">
    <property type="component" value="Unassembled WGS sequence"/>
</dbReference>
<proteinExistence type="predicted"/>
<protein>
    <submittedName>
        <fullName evidence="1">Uncharacterized protein</fullName>
    </submittedName>
</protein>
<reference evidence="1 2" key="1">
    <citation type="submission" date="2017-12" db="EMBL/GenBank/DDBJ databases">
        <title>Genome sequence of the active heterotrophic nitrifier-denitrifier, Cupriavidus pauculus UM1.</title>
        <authorList>
            <person name="Putonti C."/>
            <person name="Castignetti D."/>
        </authorList>
    </citation>
    <scope>NUCLEOTIDE SEQUENCE [LARGE SCALE GENOMIC DNA]</scope>
    <source>
        <strain evidence="1 2">UM1</strain>
    </source>
</reference>
<comment type="caution">
    <text evidence="1">The sequence shown here is derived from an EMBL/GenBank/DDBJ whole genome shotgun (WGS) entry which is preliminary data.</text>
</comment>